<evidence type="ECO:0000259" key="4">
    <source>
        <dbReference type="PROSITE" id="PS50932"/>
    </source>
</evidence>
<evidence type="ECO:0000313" key="5">
    <source>
        <dbReference type="EMBL" id="PYZ92756.1"/>
    </source>
</evidence>
<sequence length="336" mass="38168">MATIRDIAKKTGFSIATVSRVLNHDENLSVADSTKEQIFKASEELNYRTLKQRAAKSKKTKYRLGIVLFNTEQEEINDPYFLAIRLGIEKACTTKKIDLIKIYRQNKNLDLSHVDQVDGIIIVGRLSPEEIDEVKKITNYITFVDFSPLEATHDSVVIDFQKSMINVLDHLLSLNHRNIGFIGGKQLIRPEITVMDYREKAFRDYLSSINLFDEKFVFTGLFSTEEGYELMKLALQQPKLPTAFFIASDSMAIGALRALHENNIHVPQQVSIIGFNDISASSYLQPSLSTVKVYTEFMGETAVDLMIERLATKRKIPKKVVIPTELMIRESTAPQN</sequence>
<dbReference type="InterPro" id="IPR010982">
    <property type="entry name" value="Lambda_DNA-bd_dom_sf"/>
</dbReference>
<dbReference type="PANTHER" id="PTHR30146">
    <property type="entry name" value="LACI-RELATED TRANSCRIPTIONAL REPRESSOR"/>
    <property type="match status" value="1"/>
</dbReference>
<dbReference type="RefSeq" id="WP_110610304.1">
    <property type="nucleotide sequence ID" value="NZ_PDOD01000003.1"/>
</dbReference>
<accession>A0A323TDM1</accession>
<dbReference type="InterPro" id="IPR046335">
    <property type="entry name" value="LacI/GalR-like_sensor"/>
</dbReference>
<keyword evidence="6" id="KW-1185">Reference proteome</keyword>
<dbReference type="OrthoDB" id="43195at2"/>
<proteinExistence type="predicted"/>
<dbReference type="Pfam" id="PF00356">
    <property type="entry name" value="LacI"/>
    <property type="match status" value="1"/>
</dbReference>
<dbReference type="Pfam" id="PF13377">
    <property type="entry name" value="Peripla_BP_3"/>
    <property type="match status" value="1"/>
</dbReference>
<dbReference type="SMART" id="SM00354">
    <property type="entry name" value="HTH_LACI"/>
    <property type="match status" value="1"/>
</dbReference>
<dbReference type="SUPFAM" id="SSF47413">
    <property type="entry name" value="lambda repressor-like DNA-binding domains"/>
    <property type="match status" value="1"/>
</dbReference>
<keyword evidence="1" id="KW-0805">Transcription regulation</keyword>
<dbReference type="Proteomes" id="UP000248214">
    <property type="component" value="Unassembled WGS sequence"/>
</dbReference>
<reference evidence="5 6" key="1">
    <citation type="submission" date="2017-10" db="EMBL/GenBank/DDBJ databases">
        <title>Bacillus sp. nov., a halophilic bacterium isolated from a Keqin Lake.</title>
        <authorList>
            <person name="Wang H."/>
        </authorList>
    </citation>
    <scope>NUCLEOTIDE SEQUENCE [LARGE SCALE GENOMIC DNA]</scope>
    <source>
        <strain evidence="5 6">KQ-12</strain>
    </source>
</reference>
<dbReference type="AlphaFoldDB" id="A0A323TDM1"/>
<evidence type="ECO:0000256" key="3">
    <source>
        <dbReference type="ARBA" id="ARBA00023163"/>
    </source>
</evidence>
<dbReference type="Gene3D" id="1.10.260.40">
    <property type="entry name" value="lambda repressor-like DNA-binding domains"/>
    <property type="match status" value="1"/>
</dbReference>
<dbReference type="InterPro" id="IPR000843">
    <property type="entry name" value="HTH_LacI"/>
</dbReference>
<keyword evidence="3" id="KW-0804">Transcription</keyword>
<keyword evidence="2" id="KW-0238">DNA-binding</keyword>
<name>A0A323TDM1_9BACI</name>
<dbReference type="SUPFAM" id="SSF53822">
    <property type="entry name" value="Periplasmic binding protein-like I"/>
    <property type="match status" value="1"/>
</dbReference>
<dbReference type="PROSITE" id="PS50932">
    <property type="entry name" value="HTH_LACI_2"/>
    <property type="match status" value="1"/>
</dbReference>
<dbReference type="CDD" id="cd01544">
    <property type="entry name" value="PBP1_GalR"/>
    <property type="match status" value="1"/>
</dbReference>
<protein>
    <submittedName>
        <fullName evidence="5">LacI family transcriptional regulator</fullName>
    </submittedName>
</protein>
<dbReference type="InterPro" id="IPR028082">
    <property type="entry name" value="Peripla_BP_I"/>
</dbReference>
<dbReference type="GO" id="GO:0000976">
    <property type="term" value="F:transcription cis-regulatory region binding"/>
    <property type="evidence" value="ECO:0007669"/>
    <property type="project" value="TreeGrafter"/>
</dbReference>
<dbReference type="CDD" id="cd01392">
    <property type="entry name" value="HTH_LacI"/>
    <property type="match status" value="1"/>
</dbReference>
<evidence type="ECO:0000313" key="6">
    <source>
        <dbReference type="Proteomes" id="UP000248214"/>
    </source>
</evidence>
<dbReference type="PANTHER" id="PTHR30146:SF149">
    <property type="entry name" value="HTH-TYPE TRANSCRIPTIONAL REGULATOR EBGR"/>
    <property type="match status" value="1"/>
</dbReference>
<evidence type="ECO:0000256" key="1">
    <source>
        <dbReference type="ARBA" id="ARBA00023015"/>
    </source>
</evidence>
<dbReference type="Gene3D" id="3.40.50.2300">
    <property type="match status" value="2"/>
</dbReference>
<comment type="caution">
    <text evidence="5">The sequence shown here is derived from an EMBL/GenBank/DDBJ whole genome shotgun (WGS) entry which is preliminary data.</text>
</comment>
<organism evidence="5 6">
    <name type="scientific">Salipaludibacillus keqinensis</name>
    <dbReference type="NCBI Taxonomy" id="2045207"/>
    <lineage>
        <taxon>Bacteria</taxon>
        <taxon>Bacillati</taxon>
        <taxon>Bacillota</taxon>
        <taxon>Bacilli</taxon>
        <taxon>Bacillales</taxon>
        <taxon>Bacillaceae</taxon>
    </lineage>
</organism>
<evidence type="ECO:0000256" key="2">
    <source>
        <dbReference type="ARBA" id="ARBA00023125"/>
    </source>
</evidence>
<feature type="domain" description="HTH lacI-type" evidence="4">
    <location>
        <begin position="2"/>
        <end position="60"/>
    </location>
</feature>
<gene>
    <name evidence="5" type="ORF">CR194_13975</name>
</gene>
<dbReference type="EMBL" id="PDOD01000003">
    <property type="protein sequence ID" value="PYZ92756.1"/>
    <property type="molecule type" value="Genomic_DNA"/>
</dbReference>
<dbReference type="GO" id="GO:0003700">
    <property type="term" value="F:DNA-binding transcription factor activity"/>
    <property type="evidence" value="ECO:0007669"/>
    <property type="project" value="TreeGrafter"/>
</dbReference>